<evidence type="ECO:0000313" key="2">
    <source>
        <dbReference type="EMBL" id="KMQ81755.1"/>
    </source>
</evidence>
<dbReference type="AlphaFoldDB" id="A0A0J7MMD5"/>
<sequence length="120" mass="12800">MALVDGQSRVQTPDIGVSGCFLCGYGHASLQPLAVPSPPVKMYTSKLGLERFRRTAHERGGTHGHVCQFSQQSRSVSPPRSGASSISPRLCAAGSEQPARGGRLHCTKYTCMHACLMAND</sequence>
<organism evidence="2 3">
    <name type="scientific">Lasius niger</name>
    <name type="common">Black garden ant</name>
    <dbReference type="NCBI Taxonomy" id="67767"/>
    <lineage>
        <taxon>Eukaryota</taxon>
        <taxon>Metazoa</taxon>
        <taxon>Ecdysozoa</taxon>
        <taxon>Arthropoda</taxon>
        <taxon>Hexapoda</taxon>
        <taxon>Insecta</taxon>
        <taxon>Pterygota</taxon>
        <taxon>Neoptera</taxon>
        <taxon>Endopterygota</taxon>
        <taxon>Hymenoptera</taxon>
        <taxon>Apocrita</taxon>
        <taxon>Aculeata</taxon>
        <taxon>Formicoidea</taxon>
        <taxon>Formicidae</taxon>
        <taxon>Formicinae</taxon>
        <taxon>Lasius</taxon>
        <taxon>Lasius</taxon>
    </lineage>
</organism>
<reference evidence="2 3" key="1">
    <citation type="submission" date="2015-04" db="EMBL/GenBank/DDBJ databases">
        <title>Lasius niger genome sequencing.</title>
        <authorList>
            <person name="Konorov E.A."/>
            <person name="Nikitin M.A."/>
            <person name="Kirill M.V."/>
            <person name="Chang P."/>
        </authorList>
    </citation>
    <scope>NUCLEOTIDE SEQUENCE [LARGE SCALE GENOMIC DNA]</scope>
    <source>
        <tissue evidence="2">Whole</tissue>
    </source>
</reference>
<dbReference type="PaxDb" id="67767-A0A0J7MMD5"/>
<name>A0A0J7MMD5_LASNI</name>
<gene>
    <name evidence="2" type="ORF">RF55_25312</name>
</gene>
<protein>
    <submittedName>
        <fullName evidence="2">Serine threonine protein</fullName>
    </submittedName>
</protein>
<accession>A0A0J7MMD5</accession>
<dbReference type="EMBL" id="LBMM01032002">
    <property type="protein sequence ID" value="KMQ81755.1"/>
    <property type="molecule type" value="Genomic_DNA"/>
</dbReference>
<evidence type="ECO:0000256" key="1">
    <source>
        <dbReference type="SAM" id="MobiDB-lite"/>
    </source>
</evidence>
<feature type="compositionally biased region" description="Low complexity" evidence="1">
    <location>
        <begin position="70"/>
        <end position="81"/>
    </location>
</feature>
<feature type="region of interest" description="Disordered" evidence="1">
    <location>
        <begin position="58"/>
        <end position="99"/>
    </location>
</feature>
<keyword evidence="3" id="KW-1185">Reference proteome</keyword>
<evidence type="ECO:0000313" key="3">
    <source>
        <dbReference type="Proteomes" id="UP000036403"/>
    </source>
</evidence>
<proteinExistence type="predicted"/>
<dbReference type="Proteomes" id="UP000036403">
    <property type="component" value="Unassembled WGS sequence"/>
</dbReference>
<comment type="caution">
    <text evidence="2">The sequence shown here is derived from an EMBL/GenBank/DDBJ whole genome shotgun (WGS) entry which is preliminary data.</text>
</comment>